<comment type="caution">
    <text evidence="2">The sequence shown here is derived from an EMBL/GenBank/DDBJ whole genome shotgun (WGS) entry which is preliminary data.</text>
</comment>
<reference evidence="2" key="1">
    <citation type="submission" date="2022-11" db="EMBL/GenBank/DDBJ databases">
        <authorList>
            <person name="Petersen C."/>
        </authorList>
    </citation>
    <scope>NUCLEOTIDE SEQUENCE</scope>
    <source>
        <strain evidence="2">IBT 22155</strain>
    </source>
</reference>
<dbReference type="GeneID" id="81406645"/>
<proteinExistence type="predicted"/>
<dbReference type="OrthoDB" id="2687876at2759"/>
<keyword evidence="3" id="KW-1185">Reference proteome</keyword>
<dbReference type="RefSeq" id="XP_056521071.1">
    <property type="nucleotide sequence ID" value="XM_056667475.1"/>
</dbReference>
<accession>A0A9W9GV85</accession>
<protein>
    <recommendedName>
        <fullName evidence="1">F-box domain-containing protein</fullName>
    </recommendedName>
</protein>
<dbReference type="EMBL" id="JAPQKL010000005">
    <property type="protein sequence ID" value="KAJ5130692.1"/>
    <property type="molecule type" value="Genomic_DNA"/>
</dbReference>
<name>A0A9W9GV85_9EURO</name>
<evidence type="ECO:0000259" key="1">
    <source>
        <dbReference type="PROSITE" id="PS50181"/>
    </source>
</evidence>
<dbReference type="AlphaFoldDB" id="A0A9W9GV85"/>
<organism evidence="2 3">
    <name type="scientific">Penicillium bovifimosum</name>
    <dbReference type="NCBI Taxonomy" id="126998"/>
    <lineage>
        <taxon>Eukaryota</taxon>
        <taxon>Fungi</taxon>
        <taxon>Dikarya</taxon>
        <taxon>Ascomycota</taxon>
        <taxon>Pezizomycotina</taxon>
        <taxon>Eurotiomycetes</taxon>
        <taxon>Eurotiomycetidae</taxon>
        <taxon>Eurotiales</taxon>
        <taxon>Aspergillaceae</taxon>
        <taxon>Penicillium</taxon>
    </lineage>
</organism>
<evidence type="ECO:0000313" key="3">
    <source>
        <dbReference type="Proteomes" id="UP001149079"/>
    </source>
</evidence>
<gene>
    <name evidence="2" type="ORF">N7515_006731</name>
</gene>
<evidence type="ECO:0000313" key="2">
    <source>
        <dbReference type="EMBL" id="KAJ5130692.1"/>
    </source>
</evidence>
<dbReference type="PROSITE" id="PS50181">
    <property type="entry name" value="FBOX"/>
    <property type="match status" value="1"/>
</dbReference>
<dbReference type="Proteomes" id="UP001149079">
    <property type="component" value="Unassembled WGS sequence"/>
</dbReference>
<sequence>MQFLSDPVTVAKAKSMAKSMDPVTLLHITATPEYAEPIDRTVEIGKPLDPDIRFENDLGNLNRFPLEILLEIVEHLDVASAMDFSMANRMARHVVARSSVTFIKKWAPKLPRDLWLARIPRRFAVWELKEAIRSKHCISCGQLACSIWLVEMVRCCVQCMQHFPANWCLTKAQTTAAFALPLDEIAKIGPIFAIGMREEDVIVNSSRGKDVLGCWVYPIRRTLARAMELYGSREAIKTAAQQIRTGIQDPRFAVVQNSVSVSEFDCDKFRAARLEPLTPAQLYSGEFRHVWALSSIANGNAICAPIVPHAQKQLFIYACRGCVALLRHPSVVHPHLGSFDDETKRWLNIDQSRTANETYFEVCWRPYRMRSIDGMVEHIQTECLGGLSMIYKKRAASGPDATGF</sequence>
<feature type="domain" description="F-box" evidence="1">
    <location>
        <begin position="58"/>
        <end position="105"/>
    </location>
</feature>
<reference evidence="2" key="2">
    <citation type="journal article" date="2023" name="IMA Fungus">
        <title>Comparative genomic study of the Penicillium genus elucidates a diverse pangenome and 15 lateral gene transfer events.</title>
        <authorList>
            <person name="Petersen C."/>
            <person name="Sorensen T."/>
            <person name="Nielsen M.R."/>
            <person name="Sondergaard T.E."/>
            <person name="Sorensen J.L."/>
            <person name="Fitzpatrick D.A."/>
            <person name="Frisvad J.C."/>
            <person name="Nielsen K.L."/>
        </authorList>
    </citation>
    <scope>NUCLEOTIDE SEQUENCE</scope>
    <source>
        <strain evidence="2">IBT 22155</strain>
    </source>
</reference>
<dbReference type="InterPro" id="IPR001810">
    <property type="entry name" value="F-box_dom"/>
</dbReference>